<dbReference type="Proteomes" id="UP000316213">
    <property type="component" value="Unassembled WGS sequence"/>
</dbReference>
<keyword evidence="3" id="KW-1185">Reference proteome</keyword>
<dbReference type="EMBL" id="SJPM01000001">
    <property type="protein sequence ID" value="TWU03859.1"/>
    <property type="molecule type" value="Genomic_DNA"/>
</dbReference>
<proteinExistence type="predicted"/>
<feature type="compositionally biased region" description="Basic and acidic residues" evidence="1">
    <location>
        <begin position="186"/>
        <end position="196"/>
    </location>
</feature>
<organism evidence="2 3">
    <name type="scientific">Neorhodopirellula pilleata</name>
    <dbReference type="NCBI Taxonomy" id="2714738"/>
    <lineage>
        <taxon>Bacteria</taxon>
        <taxon>Pseudomonadati</taxon>
        <taxon>Planctomycetota</taxon>
        <taxon>Planctomycetia</taxon>
        <taxon>Pirellulales</taxon>
        <taxon>Pirellulaceae</taxon>
        <taxon>Neorhodopirellula</taxon>
    </lineage>
</organism>
<dbReference type="AlphaFoldDB" id="A0A5C6AXG9"/>
<feature type="compositionally biased region" description="Basic and acidic residues" evidence="1">
    <location>
        <begin position="19"/>
        <end position="35"/>
    </location>
</feature>
<feature type="compositionally biased region" description="Low complexity" evidence="1">
    <location>
        <begin position="1"/>
        <end position="18"/>
    </location>
</feature>
<dbReference type="RefSeq" id="WP_146576292.1">
    <property type="nucleotide sequence ID" value="NZ_SJPM01000001.1"/>
</dbReference>
<sequence length="253" mass="27566">MDQTTHSATNASSSATFAPDDKSQEHRHQGTEHARRTASHAAESVKQQASATEEELKRQATEVADAAKQKACEAAEQAKRSGVQYAHQKKTRMAEEIGVFSNAIRKASHKLHEEQHDSIASYVDVAAEQLDRCRQSLESKDVSELMDDVQDFARRRPEIVYGGMFVAGLAAMRFLKASKPPRSNHPRQDLSLDRNRPPAAFGHHPDTVVESAQSLDTPAPATDPAITTDVVASLDPVKARANSALHTKGGIQS</sequence>
<evidence type="ECO:0000313" key="2">
    <source>
        <dbReference type="EMBL" id="TWU03859.1"/>
    </source>
</evidence>
<evidence type="ECO:0000256" key="1">
    <source>
        <dbReference type="SAM" id="MobiDB-lite"/>
    </source>
</evidence>
<feature type="region of interest" description="Disordered" evidence="1">
    <location>
        <begin position="1"/>
        <end position="88"/>
    </location>
</feature>
<accession>A0A5C6AXG9</accession>
<comment type="caution">
    <text evidence="2">The sequence shown here is derived from an EMBL/GenBank/DDBJ whole genome shotgun (WGS) entry which is preliminary data.</text>
</comment>
<feature type="compositionally biased region" description="Low complexity" evidence="1">
    <location>
        <begin position="216"/>
        <end position="227"/>
    </location>
</feature>
<dbReference type="OrthoDB" id="288439at2"/>
<feature type="region of interest" description="Disordered" evidence="1">
    <location>
        <begin position="177"/>
        <end position="227"/>
    </location>
</feature>
<feature type="compositionally biased region" description="Basic and acidic residues" evidence="1">
    <location>
        <begin position="54"/>
        <end position="79"/>
    </location>
</feature>
<reference evidence="2 3" key="1">
    <citation type="submission" date="2019-02" db="EMBL/GenBank/DDBJ databases">
        <title>Deep-cultivation of Planctomycetes and their phenomic and genomic characterization uncovers novel biology.</title>
        <authorList>
            <person name="Wiegand S."/>
            <person name="Jogler M."/>
            <person name="Boedeker C."/>
            <person name="Pinto D."/>
            <person name="Vollmers J."/>
            <person name="Rivas-Marin E."/>
            <person name="Kohn T."/>
            <person name="Peeters S.H."/>
            <person name="Heuer A."/>
            <person name="Rast P."/>
            <person name="Oberbeckmann S."/>
            <person name="Bunk B."/>
            <person name="Jeske O."/>
            <person name="Meyerdierks A."/>
            <person name="Storesund J.E."/>
            <person name="Kallscheuer N."/>
            <person name="Luecker S."/>
            <person name="Lage O.M."/>
            <person name="Pohl T."/>
            <person name="Merkel B.J."/>
            <person name="Hornburger P."/>
            <person name="Mueller R.-W."/>
            <person name="Bruemmer F."/>
            <person name="Labrenz M."/>
            <person name="Spormann A.M."/>
            <person name="Op Den Camp H."/>
            <person name="Overmann J."/>
            <person name="Amann R."/>
            <person name="Jetten M.S.M."/>
            <person name="Mascher T."/>
            <person name="Medema M.H."/>
            <person name="Devos D.P."/>
            <person name="Kaster A.-K."/>
            <person name="Ovreas L."/>
            <person name="Rohde M."/>
            <person name="Galperin M.Y."/>
            <person name="Jogler C."/>
        </authorList>
    </citation>
    <scope>NUCLEOTIDE SEQUENCE [LARGE SCALE GENOMIC DNA]</scope>
    <source>
        <strain evidence="2 3">Pla100</strain>
    </source>
</reference>
<protein>
    <submittedName>
        <fullName evidence="2">Uncharacterized protein</fullName>
    </submittedName>
</protein>
<name>A0A5C6AXG9_9BACT</name>
<gene>
    <name evidence="2" type="ORF">Pla100_07940</name>
</gene>
<evidence type="ECO:0000313" key="3">
    <source>
        <dbReference type="Proteomes" id="UP000316213"/>
    </source>
</evidence>